<dbReference type="PANTHER" id="PTHR43250">
    <property type="entry name" value="EXODEOXYRIBONUCLEASE III"/>
    <property type="match status" value="1"/>
</dbReference>
<dbReference type="PANTHER" id="PTHR43250:SF2">
    <property type="entry name" value="EXODEOXYRIBONUCLEASE III"/>
    <property type="match status" value="1"/>
</dbReference>
<dbReference type="Proteomes" id="UP000887116">
    <property type="component" value="Unassembled WGS sequence"/>
</dbReference>
<reference evidence="12" key="1">
    <citation type="submission" date="2020-07" db="EMBL/GenBank/DDBJ databases">
        <title>Multicomponent nature underlies the extraordinary mechanical properties of spider dragline silk.</title>
        <authorList>
            <person name="Kono N."/>
            <person name="Nakamura H."/>
            <person name="Mori M."/>
            <person name="Yoshida Y."/>
            <person name="Ohtoshi R."/>
            <person name="Malay A.D."/>
            <person name="Moran D.A.P."/>
            <person name="Tomita M."/>
            <person name="Numata K."/>
            <person name="Arakawa K."/>
        </authorList>
    </citation>
    <scope>NUCLEOTIDE SEQUENCE</scope>
</reference>
<feature type="binding site" evidence="8">
    <location>
        <position position="169"/>
    </location>
    <ligand>
        <name>Mg(2+)</name>
        <dbReference type="ChEBI" id="CHEBI:18420"/>
        <label>1</label>
    </ligand>
</feature>
<dbReference type="InterPro" id="IPR036691">
    <property type="entry name" value="Endo/exonu/phosph_ase_sf"/>
</dbReference>
<dbReference type="GO" id="GO:0006281">
    <property type="term" value="P:DNA repair"/>
    <property type="evidence" value="ECO:0007669"/>
    <property type="project" value="UniProtKB-KW"/>
</dbReference>
<dbReference type="OrthoDB" id="498125at2759"/>
<dbReference type="EMBL" id="BMAO01011793">
    <property type="protein sequence ID" value="GFQ76488.1"/>
    <property type="molecule type" value="Genomic_DNA"/>
</dbReference>
<comment type="similarity">
    <text evidence="3 10">Belongs to the DNA repair enzymes AP/ExoA family.</text>
</comment>
<dbReference type="InterPro" id="IPR020848">
    <property type="entry name" value="AP_endonuclease_F1_CS"/>
</dbReference>
<feature type="binding site" evidence="8">
    <location>
        <position position="385"/>
    </location>
    <ligand>
        <name>Mg(2+)</name>
        <dbReference type="ChEBI" id="CHEBI:18420"/>
        <label>1</label>
    </ligand>
</feature>
<dbReference type="PROSITE" id="PS51435">
    <property type="entry name" value="AP_NUCLEASE_F1_4"/>
    <property type="match status" value="1"/>
</dbReference>
<feature type="domain" description="Endonuclease/exonuclease/phosphatase" evidence="11">
    <location>
        <begin position="139"/>
        <end position="385"/>
    </location>
</feature>
<evidence type="ECO:0000313" key="12">
    <source>
        <dbReference type="EMBL" id="GFQ76488.1"/>
    </source>
</evidence>
<dbReference type="CDD" id="cd09086">
    <property type="entry name" value="ExoIII-like_AP-endo"/>
    <property type="match status" value="1"/>
</dbReference>
<feature type="active site" description="Proton donor/acceptor" evidence="7">
    <location>
        <position position="284"/>
    </location>
</feature>
<comment type="caution">
    <text evidence="12">The sequence shown here is derived from an EMBL/GenBank/DDBJ whole genome shotgun (WGS) entry which is preliminary data.</text>
</comment>
<keyword evidence="8" id="KW-0464">Manganese</keyword>
<feature type="binding site" evidence="8">
    <location>
        <position position="384"/>
    </location>
    <ligand>
        <name>Mg(2+)</name>
        <dbReference type="ChEBI" id="CHEBI:18420"/>
        <label>1</label>
    </ligand>
</feature>
<dbReference type="InterPro" id="IPR005135">
    <property type="entry name" value="Endo/exonuclease/phosphatase"/>
</dbReference>
<proteinExistence type="inferred from homology"/>
<dbReference type="AlphaFoldDB" id="A0A8X6KMN3"/>
<comment type="catalytic activity">
    <reaction evidence="1">
        <text>Exonucleolytic cleavage in the 3'- to 5'-direction to yield nucleoside 5'-phosphates.</text>
        <dbReference type="EC" id="3.1.11.2"/>
    </reaction>
</comment>
<protein>
    <recommendedName>
        <fullName evidence="10">DNA-(apurinic or apyrimidinic site) endonuclease</fullName>
        <ecNumber evidence="10">3.1.-.-</ecNumber>
    </recommendedName>
</protein>
<dbReference type="EC" id="3.1.-.-" evidence="10"/>
<evidence type="ECO:0000256" key="9">
    <source>
        <dbReference type="PIRSR" id="PIRSR604808-3"/>
    </source>
</evidence>
<evidence type="ECO:0000256" key="8">
    <source>
        <dbReference type="PIRSR" id="PIRSR604808-2"/>
    </source>
</evidence>
<evidence type="ECO:0000259" key="11">
    <source>
        <dbReference type="Pfam" id="PF03372"/>
    </source>
</evidence>
<evidence type="ECO:0000256" key="3">
    <source>
        <dbReference type="ARBA" id="ARBA00007092"/>
    </source>
</evidence>
<feature type="site" description="Important for catalytic activity" evidence="9">
    <location>
        <position position="355"/>
    </location>
</feature>
<keyword evidence="10" id="KW-0234">DNA repair</keyword>
<keyword evidence="10" id="KW-0227">DNA damage</keyword>
<feature type="binding site" evidence="8">
    <location>
        <position position="284"/>
    </location>
    <ligand>
        <name>Mg(2+)</name>
        <dbReference type="ChEBI" id="CHEBI:18420"/>
        <label>1</label>
    </ligand>
</feature>
<comment type="cofactor">
    <cofactor evidence="8 10">
        <name>Mg(2+)</name>
        <dbReference type="ChEBI" id="CHEBI:18420"/>
    </cofactor>
    <cofactor evidence="8 10">
        <name>Mn(2+)</name>
        <dbReference type="ChEBI" id="CHEBI:29035"/>
    </cofactor>
    <text evidence="8 10">Probably binds two magnesium or manganese ions per subunit.</text>
</comment>
<dbReference type="GO" id="GO:0004519">
    <property type="term" value="F:endonuclease activity"/>
    <property type="evidence" value="ECO:0007669"/>
    <property type="project" value="InterPro"/>
</dbReference>
<evidence type="ECO:0000256" key="2">
    <source>
        <dbReference type="ARBA" id="ARBA00001936"/>
    </source>
</evidence>
<evidence type="ECO:0000256" key="1">
    <source>
        <dbReference type="ARBA" id="ARBA00000493"/>
    </source>
</evidence>
<comment type="cofactor">
    <cofactor evidence="2">
        <name>Mn(2+)</name>
        <dbReference type="ChEBI" id="CHEBI:29035"/>
    </cofactor>
</comment>
<dbReference type="InterPro" id="IPR036108">
    <property type="entry name" value="4pyrrol_syn_uPrphyn_synt_sf"/>
</dbReference>
<evidence type="ECO:0000256" key="7">
    <source>
        <dbReference type="PIRSR" id="PIRSR604808-1"/>
    </source>
</evidence>
<evidence type="ECO:0000256" key="4">
    <source>
        <dbReference type="ARBA" id="ARBA00022723"/>
    </source>
</evidence>
<feature type="site" description="Interaction with DNA substrate" evidence="9">
    <location>
        <position position="385"/>
    </location>
</feature>
<dbReference type="GO" id="GO:0033014">
    <property type="term" value="P:tetrapyrrole biosynthetic process"/>
    <property type="evidence" value="ECO:0007669"/>
    <property type="project" value="InterPro"/>
</dbReference>
<name>A0A8X6KMN3_TRICU</name>
<gene>
    <name evidence="12" type="primary">xth</name>
    <name evidence="12" type="ORF">TNCT_634821</name>
</gene>
<dbReference type="NCBIfam" id="TIGR00195">
    <property type="entry name" value="exoDNase_III"/>
    <property type="match status" value="1"/>
</dbReference>
<keyword evidence="4 8" id="KW-0479">Metal-binding</keyword>
<keyword evidence="6 8" id="KW-0460">Magnesium</keyword>
<dbReference type="NCBIfam" id="TIGR00633">
    <property type="entry name" value="xth"/>
    <property type="match status" value="1"/>
</dbReference>
<organism evidence="12 13">
    <name type="scientific">Trichonephila clavata</name>
    <name type="common">Joro spider</name>
    <name type="synonym">Nephila clavata</name>
    <dbReference type="NCBI Taxonomy" id="2740835"/>
    <lineage>
        <taxon>Eukaryota</taxon>
        <taxon>Metazoa</taxon>
        <taxon>Ecdysozoa</taxon>
        <taxon>Arthropoda</taxon>
        <taxon>Chelicerata</taxon>
        <taxon>Arachnida</taxon>
        <taxon>Araneae</taxon>
        <taxon>Araneomorphae</taxon>
        <taxon>Entelegynae</taxon>
        <taxon>Araneoidea</taxon>
        <taxon>Nephilidae</taxon>
        <taxon>Trichonephila</taxon>
    </lineage>
</organism>
<feature type="site" description="Transition state stabilizer" evidence="9">
    <location>
        <position position="286"/>
    </location>
</feature>
<dbReference type="SUPFAM" id="SSF56219">
    <property type="entry name" value="DNase I-like"/>
    <property type="match status" value="1"/>
</dbReference>
<dbReference type="GO" id="GO:0008311">
    <property type="term" value="F:double-stranded DNA 3'-5' DNA exonuclease activity"/>
    <property type="evidence" value="ECO:0007669"/>
    <property type="project" value="UniProtKB-EC"/>
</dbReference>
<evidence type="ECO:0000313" key="13">
    <source>
        <dbReference type="Proteomes" id="UP000887116"/>
    </source>
</evidence>
<feature type="active site" description="Proton acceptor" evidence="7">
    <location>
        <position position="385"/>
    </location>
</feature>
<evidence type="ECO:0000256" key="10">
    <source>
        <dbReference type="RuleBase" id="RU362131"/>
    </source>
</evidence>
<dbReference type="InterPro" id="IPR004808">
    <property type="entry name" value="AP_endonuc_1"/>
</dbReference>
<evidence type="ECO:0000256" key="5">
    <source>
        <dbReference type="ARBA" id="ARBA00022801"/>
    </source>
</evidence>
<dbReference type="GO" id="GO:0003677">
    <property type="term" value="F:DNA binding"/>
    <property type="evidence" value="ECO:0007669"/>
    <property type="project" value="InterPro"/>
</dbReference>
<dbReference type="Gene3D" id="3.40.50.10090">
    <property type="match status" value="1"/>
</dbReference>
<accession>A0A8X6KMN3</accession>
<feature type="active site" evidence="7">
    <location>
        <position position="243"/>
    </location>
</feature>
<dbReference type="CDD" id="cd06578">
    <property type="entry name" value="HemD"/>
    <property type="match status" value="1"/>
</dbReference>
<sequence>MKSILLTRPLLDSFNTRNILRKYGYKVFIEPVFTIKYLNPDISAHEFDVVISTSKNSVKAFSQICKEDDFPIITVGNSTMQAAKNLGFSDIISADSNVDGLISFIKAHYSSAIKFLYIRGQEVSCDLKKRLSEEDFNIATWNVNSIRKRVGQLCSFIVDSQIDIILLQEIKCTEEQFPYAEIEKLGYEYAIYGQVARNGVCVLSKYPILEKLKIDIVEGHQEARYIECVIKHTNQKVRVGSVYVPNGQSLDSHTFEYKLKFFDNLYERMSTLLKNEELTIIAGDYNVALDEIDVFDSNLLNGQVCFHIKEREKLRAILNLGFKDTFRISHPNLQQFTWWHYQGNSLRNNQGMRIDYMLLSPQAVDKLETCYVDDRLRKLENPSDHTPVVCVIE</sequence>
<feature type="binding site" evidence="8">
    <location>
        <position position="142"/>
    </location>
    <ligand>
        <name>Mg(2+)</name>
        <dbReference type="ChEBI" id="CHEBI:18420"/>
        <label>1</label>
    </ligand>
</feature>
<dbReference type="SUPFAM" id="SSF69618">
    <property type="entry name" value="HemD-like"/>
    <property type="match status" value="1"/>
</dbReference>
<keyword evidence="5" id="KW-0378">Hydrolase</keyword>
<keyword evidence="13" id="KW-1185">Reference proteome</keyword>
<dbReference type="PROSITE" id="PS00728">
    <property type="entry name" value="AP_NUCLEASE_F1_3"/>
    <property type="match status" value="1"/>
</dbReference>
<evidence type="ECO:0000256" key="6">
    <source>
        <dbReference type="ARBA" id="ARBA00022842"/>
    </source>
</evidence>
<dbReference type="Gene3D" id="3.60.10.10">
    <property type="entry name" value="Endonuclease/exonuclease/phosphatase"/>
    <property type="match status" value="1"/>
</dbReference>
<dbReference type="InterPro" id="IPR003754">
    <property type="entry name" value="4pyrrol_synth_uPrphyn_synth"/>
</dbReference>
<dbReference type="InterPro" id="IPR037493">
    <property type="entry name" value="ExoIII-like"/>
</dbReference>
<dbReference type="GO" id="GO:0046872">
    <property type="term" value="F:metal ion binding"/>
    <property type="evidence" value="ECO:0007669"/>
    <property type="project" value="UniProtKB-KW"/>
</dbReference>
<feature type="binding site" evidence="8">
    <location>
        <position position="286"/>
    </location>
    <ligand>
        <name>Mg(2+)</name>
        <dbReference type="ChEBI" id="CHEBI:18420"/>
        <label>1</label>
    </ligand>
</feature>
<dbReference type="GO" id="GO:0004852">
    <property type="term" value="F:uroporphyrinogen-III synthase activity"/>
    <property type="evidence" value="ECO:0007669"/>
    <property type="project" value="InterPro"/>
</dbReference>
<dbReference type="Pfam" id="PF03372">
    <property type="entry name" value="Exo_endo_phos"/>
    <property type="match status" value="1"/>
</dbReference>